<name>A0A813MBQ0_9BILA</name>
<comment type="caution">
    <text evidence="1">The sequence shown here is derived from an EMBL/GenBank/DDBJ whole genome shotgun (WGS) entry which is preliminary data.</text>
</comment>
<sequence length="371" mass="44518">MMFKKSYLKFLLVVLMGIFWCILYTKKLDLGQYKNFEKTKYIQYECEEKDKCDGWGDRLKGVLSTYAFSLLLNRKFTMKMTKGCDLRDILEPNEINWDHEKLPKNIDSVELKFAKRTFFDMFKTDYSLIEKHDNSSLIRVKTVYFLIDALFNNKQFKQRIREDLGIYKSDVNVANLLNNWYKKMFKLNKKYQGRYDDLLKRMKPNTKTSSICTQIRLGDPDQLQYRDKNLQKDFWKFVNETFINKFKNTLFTLYVTSDHEHIKQEAKDLFTGIDVVFNQNSSVHIDSIKEENQCDQMANILLDFHLMQNCDIGVVSHSGFGILALWNRPNPFKDLYVYTVQDQEQMKQNYWFNRRNMTFKKFSNLNDVFFQ</sequence>
<organism evidence="1 2">
    <name type="scientific">Brachionus calyciflorus</name>
    <dbReference type="NCBI Taxonomy" id="104777"/>
    <lineage>
        <taxon>Eukaryota</taxon>
        <taxon>Metazoa</taxon>
        <taxon>Spiralia</taxon>
        <taxon>Gnathifera</taxon>
        <taxon>Rotifera</taxon>
        <taxon>Eurotatoria</taxon>
        <taxon>Monogononta</taxon>
        <taxon>Pseudotrocha</taxon>
        <taxon>Ploima</taxon>
        <taxon>Brachionidae</taxon>
        <taxon>Brachionus</taxon>
    </lineage>
</organism>
<evidence type="ECO:0000313" key="2">
    <source>
        <dbReference type="Proteomes" id="UP000663879"/>
    </source>
</evidence>
<dbReference type="Gene3D" id="3.40.50.11350">
    <property type="match status" value="1"/>
</dbReference>
<dbReference type="OrthoDB" id="428346at2759"/>
<dbReference type="EMBL" id="CAJNOC010000036">
    <property type="protein sequence ID" value="CAF0708778.1"/>
    <property type="molecule type" value="Genomic_DNA"/>
</dbReference>
<dbReference type="AlphaFoldDB" id="A0A813MBQ0"/>
<keyword evidence="2" id="KW-1185">Reference proteome</keyword>
<dbReference type="Proteomes" id="UP000663879">
    <property type="component" value="Unassembled WGS sequence"/>
</dbReference>
<accession>A0A813MBQ0</accession>
<evidence type="ECO:0000313" key="1">
    <source>
        <dbReference type="EMBL" id="CAF0708778.1"/>
    </source>
</evidence>
<gene>
    <name evidence="1" type="ORF">OXX778_LOCUS671</name>
</gene>
<protein>
    <submittedName>
        <fullName evidence="1">Uncharacterized protein</fullName>
    </submittedName>
</protein>
<proteinExistence type="predicted"/>
<reference evidence="1" key="1">
    <citation type="submission" date="2021-02" db="EMBL/GenBank/DDBJ databases">
        <authorList>
            <person name="Nowell W R."/>
        </authorList>
    </citation>
    <scope>NUCLEOTIDE SEQUENCE</scope>
    <source>
        <strain evidence="1">Ploen Becks lab</strain>
    </source>
</reference>